<dbReference type="PANTHER" id="PTHR47870:SF1">
    <property type="entry name" value="CYTOCHROME C-TYPE BIOGENESIS PROTEIN CCMH"/>
    <property type="match status" value="1"/>
</dbReference>
<keyword evidence="2" id="KW-0201">Cytochrome c-type biogenesis</keyword>
<dbReference type="Gene3D" id="1.25.40.10">
    <property type="entry name" value="Tetratricopeptide repeat domain"/>
    <property type="match status" value="1"/>
</dbReference>
<dbReference type="KEGG" id="xfs:D934_11500"/>
<dbReference type="InterPro" id="IPR051263">
    <property type="entry name" value="C-type_cytochrome_biogenesis"/>
</dbReference>
<accession>A0A060H5J6</accession>
<dbReference type="SUPFAM" id="SSF48452">
    <property type="entry name" value="TPR-like"/>
    <property type="match status" value="1"/>
</dbReference>
<dbReference type="PROSITE" id="PS50005">
    <property type="entry name" value="TPR"/>
    <property type="match status" value="1"/>
</dbReference>
<feature type="transmembrane region" description="Helical" evidence="5">
    <location>
        <begin position="30"/>
        <end position="50"/>
    </location>
</feature>
<evidence type="ECO:0000256" key="1">
    <source>
        <dbReference type="ARBA" id="ARBA00022737"/>
    </source>
</evidence>
<sequence>MKPTFWFLTLLFTLATLSLVLKPLWPQARGTLAMSLLLLSLAAAALYTLVGTPQALQPAQIAAPQTLDAAIAQLRDTLHQHPERIEGWMLLGHALRQQQRFGEAQKAFTEAARRAPNNPDILMATAEIRMHMAPNQRLDAEAIGLLKHVLILQPQHQRARWFLGMAYRQAGDAAAAVATWEPLLSVVDTATAHSLGEQIALAQHDAHVAAQPHQSHQHQ</sequence>
<dbReference type="InterPro" id="IPR011990">
    <property type="entry name" value="TPR-like_helical_dom_sf"/>
</dbReference>
<reference evidence="7 8" key="1">
    <citation type="submission" date="2013-08" db="EMBL/GenBank/DDBJ databases">
        <authorList>
            <person name="Stouthamer R."/>
            <person name="Nunney L."/>
        </authorList>
    </citation>
    <scope>NUCLEOTIDE SEQUENCE [LARGE SCALE GENOMIC DNA]</scope>
    <source>
        <strain evidence="8">ann-1</strain>
    </source>
</reference>
<proteinExistence type="predicted"/>
<name>A0A060H5J6_XYLFS</name>
<evidence type="ECO:0000259" key="6">
    <source>
        <dbReference type="Pfam" id="PF23914"/>
    </source>
</evidence>
<dbReference type="Proteomes" id="UP000027215">
    <property type="component" value="Chromosome"/>
</dbReference>
<keyword evidence="5" id="KW-0472">Membrane</keyword>
<gene>
    <name evidence="7" type="ORF">D934_11500</name>
</gene>
<dbReference type="HOGENOM" id="CLU_1288487_0_0_6"/>
<evidence type="ECO:0000313" key="7">
    <source>
        <dbReference type="EMBL" id="AIC10585.1"/>
    </source>
</evidence>
<dbReference type="EMBL" id="CP006696">
    <property type="protein sequence ID" value="AIC10585.1"/>
    <property type="molecule type" value="Genomic_DNA"/>
</dbReference>
<feature type="domain" description="Cytochrome c-type biogenesis protein H TPR" evidence="6">
    <location>
        <begin position="70"/>
        <end position="189"/>
    </location>
</feature>
<dbReference type="GO" id="GO:0017004">
    <property type="term" value="P:cytochrome complex assembly"/>
    <property type="evidence" value="ECO:0007669"/>
    <property type="project" value="UniProtKB-KW"/>
</dbReference>
<dbReference type="InterPro" id="IPR019734">
    <property type="entry name" value="TPR_rpt"/>
</dbReference>
<dbReference type="SMART" id="SM00028">
    <property type="entry name" value="TPR"/>
    <property type="match status" value="1"/>
</dbReference>
<evidence type="ECO:0000256" key="2">
    <source>
        <dbReference type="ARBA" id="ARBA00022748"/>
    </source>
</evidence>
<dbReference type="AlphaFoldDB" id="A0A060H5J6"/>
<keyword evidence="1" id="KW-0677">Repeat</keyword>
<evidence type="ECO:0000313" key="8">
    <source>
        <dbReference type="Proteomes" id="UP000027215"/>
    </source>
</evidence>
<dbReference type="PATRIC" id="fig|155920.8.peg.2695"/>
<evidence type="ECO:0000256" key="5">
    <source>
        <dbReference type="SAM" id="Phobius"/>
    </source>
</evidence>
<dbReference type="PANTHER" id="PTHR47870">
    <property type="entry name" value="CYTOCHROME C-TYPE BIOGENESIS PROTEIN CCMH"/>
    <property type="match status" value="1"/>
</dbReference>
<evidence type="ECO:0000256" key="4">
    <source>
        <dbReference type="PROSITE-ProRule" id="PRU00339"/>
    </source>
</evidence>
<keyword evidence="5" id="KW-1133">Transmembrane helix</keyword>
<evidence type="ECO:0000256" key="3">
    <source>
        <dbReference type="ARBA" id="ARBA00022803"/>
    </source>
</evidence>
<organism evidence="7 8">
    <name type="scientific">Xylella fastidiosa subsp. sandyi Ann-1</name>
    <dbReference type="NCBI Taxonomy" id="155920"/>
    <lineage>
        <taxon>Bacteria</taxon>
        <taxon>Pseudomonadati</taxon>
        <taxon>Pseudomonadota</taxon>
        <taxon>Gammaproteobacteria</taxon>
        <taxon>Lysobacterales</taxon>
        <taxon>Lysobacteraceae</taxon>
        <taxon>Xylella</taxon>
    </lineage>
</organism>
<keyword evidence="3 4" id="KW-0802">TPR repeat</keyword>
<feature type="repeat" description="TPR" evidence="4">
    <location>
        <begin position="85"/>
        <end position="118"/>
    </location>
</feature>
<keyword evidence="5" id="KW-0812">Transmembrane</keyword>
<dbReference type="RefSeq" id="WP_024748781.1">
    <property type="nucleotide sequence ID" value="NZ_CP006696.1"/>
</dbReference>
<dbReference type="InterPro" id="IPR056413">
    <property type="entry name" value="TPR_CcmH_CycH"/>
</dbReference>
<protein>
    <recommendedName>
        <fullName evidence="6">Cytochrome c-type biogenesis protein H TPR domain-containing protein</fullName>
    </recommendedName>
</protein>
<dbReference type="Pfam" id="PF23914">
    <property type="entry name" value="TPR_CcmH_CycH"/>
    <property type="match status" value="1"/>
</dbReference>